<keyword evidence="1" id="KW-0732">Signal</keyword>
<dbReference type="EMBL" id="LSMT01000923">
    <property type="protein sequence ID" value="PFX13655.1"/>
    <property type="molecule type" value="Genomic_DNA"/>
</dbReference>
<comment type="caution">
    <text evidence="2">The sequence shown here is derived from an EMBL/GenBank/DDBJ whole genome shotgun (WGS) entry which is preliminary data.</text>
</comment>
<dbReference type="Proteomes" id="UP000225706">
    <property type="component" value="Unassembled WGS sequence"/>
</dbReference>
<feature type="signal peptide" evidence="1">
    <location>
        <begin position="1"/>
        <end position="17"/>
    </location>
</feature>
<gene>
    <name evidence="2" type="ORF">AWC38_SpisGene22247</name>
</gene>
<dbReference type="AlphaFoldDB" id="A0A2B4RBI7"/>
<reference evidence="3" key="1">
    <citation type="journal article" date="2017" name="bioRxiv">
        <title>Comparative analysis of the genomes of Stylophora pistillata and Acropora digitifera provides evidence for extensive differences between species of corals.</title>
        <authorList>
            <person name="Voolstra C.R."/>
            <person name="Li Y."/>
            <person name="Liew Y.J."/>
            <person name="Baumgarten S."/>
            <person name="Zoccola D."/>
            <person name="Flot J.-F."/>
            <person name="Tambutte S."/>
            <person name="Allemand D."/>
            <person name="Aranda M."/>
        </authorList>
    </citation>
    <scope>NUCLEOTIDE SEQUENCE [LARGE SCALE GENOMIC DNA]</scope>
</reference>
<evidence type="ECO:0000313" key="2">
    <source>
        <dbReference type="EMBL" id="PFX13655.1"/>
    </source>
</evidence>
<organism evidence="2 3">
    <name type="scientific">Stylophora pistillata</name>
    <name type="common">Smooth cauliflower coral</name>
    <dbReference type="NCBI Taxonomy" id="50429"/>
    <lineage>
        <taxon>Eukaryota</taxon>
        <taxon>Metazoa</taxon>
        <taxon>Cnidaria</taxon>
        <taxon>Anthozoa</taxon>
        <taxon>Hexacorallia</taxon>
        <taxon>Scleractinia</taxon>
        <taxon>Astrocoeniina</taxon>
        <taxon>Pocilloporidae</taxon>
        <taxon>Stylophora</taxon>
    </lineage>
</organism>
<protein>
    <submittedName>
        <fullName evidence="2">Uncharacterized protein</fullName>
    </submittedName>
</protein>
<dbReference type="OrthoDB" id="10426840at2759"/>
<evidence type="ECO:0000313" key="3">
    <source>
        <dbReference type="Proteomes" id="UP000225706"/>
    </source>
</evidence>
<keyword evidence="3" id="KW-1185">Reference proteome</keyword>
<evidence type="ECO:0000256" key="1">
    <source>
        <dbReference type="SAM" id="SignalP"/>
    </source>
</evidence>
<accession>A0A2B4RBI7</accession>
<sequence>MKTLPLVLFFGASVALARSPFEHSALDEFSDEERENLLGELADEENDPKFPLPLFPSTLSAKLCEISRGICLALSKNDPCKKMDCRENYRNCIESKLPKPRLAPTVGEKKCHDLDKKCKTTTDCKQKLICMAVVKICLGVTGLKPKPPLY</sequence>
<name>A0A2B4RBI7_STYPI</name>
<proteinExistence type="predicted"/>
<feature type="chain" id="PRO_5012608965" evidence="1">
    <location>
        <begin position="18"/>
        <end position="150"/>
    </location>
</feature>